<proteinExistence type="predicted"/>
<keyword evidence="2" id="KW-1185">Reference proteome</keyword>
<organism evidence="1 2">
    <name type="scientific">Caerostris extrusa</name>
    <name type="common">Bark spider</name>
    <name type="synonym">Caerostris bankana</name>
    <dbReference type="NCBI Taxonomy" id="172846"/>
    <lineage>
        <taxon>Eukaryota</taxon>
        <taxon>Metazoa</taxon>
        <taxon>Ecdysozoa</taxon>
        <taxon>Arthropoda</taxon>
        <taxon>Chelicerata</taxon>
        <taxon>Arachnida</taxon>
        <taxon>Araneae</taxon>
        <taxon>Araneomorphae</taxon>
        <taxon>Entelegynae</taxon>
        <taxon>Araneoidea</taxon>
        <taxon>Araneidae</taxon>
        <taxon>Caerostris</taxon>
    </lineage>
</organism>
<protein>
    <submittedName>
        <fullName evidence="1">Uncharacterized protein</fullName>
    </submittedName>
</protein>
<name>A0AAV4NR67_CAEEX</name>
<evidence type="ECO:0000313" key="2">
    <source>
        <dbReference type="Proteomes" id="UP001054945"/>
    </source>
</evidence>
<reference evidence="1 2" key="1">
    <citation type="submission" date="2021-06" db="EMBL/GenBank/DDBJ databases">
        <title>Caerostris extrusa draft genome.</title>
        <authorList>
            <person name="Kono N."/>
            <person name="Arakawa K."/>
        </authorList>
    </citation>
    <scope>NUCLEOTIDE SEQUENCE [LARGE SCALE GENOMIC DNA]</scope>
</reference>
<gene>
    <name evidence="1" type="ORF">CEXT_273851</name>
</gene>
<accession>A0AAV4NR67</accession>
<dbReference type="EMBL" id="BPLR01021138">
    <property type="protein sequence ID" value="GIX86391.1"/>
    <property type="molecule type" value="Genomic_DNA"/>
</dbReference>
<evidence type="ECO:0000313" key="1">
    <source>
        <dbReference type="EMBL" id="GIX86391.1"/>
    </source>
</evidence>
<dbReference type="AlphaFoldDB" id="A0AAV4NR67"/>
<dbReference type="Proteomes" id="UP001054945">
    <property type="component" value="Unassembled WGS sequence"/>
</dbReference>
<sequence>MKYLANCCLFSERKEPRRKKKRPRLSRIAKVHLGECSLRRDEEKKSLNRKGEIDRREVIESDLLAPASILRQNNYDVSKAKMKIRELKQTPPLAFLSIFTHWFCTAVYTCIYSNL</sequence>
<comment type="caution">
    <text evidence="1">The sequence shown here is derived from an EMBL/GenBank/DDBJ whole genome shotgun (WGS) entry which is preliminary data.</text>
</comment>